<dbReference type="EMBL" id="MN739209">
    <property type="protein sequence ID" value="QHS93733.1"/>
    <property type="molecule type" value="Genomic_DNA"/>
</dbReference>
<keyword evidence="1" id="KW-0175">Coiled coil</keyword>
<dbReference type="AlphaFoldDB" id="A0A6C0BR46"/>
<name>A0A6C0BR46_9ZZZZ</name>
<evidence type="ECO:0000256" key="1">
    <source>
        <dbReference type="SAM" id="Coils"/>
    </source>
</evidence>
<protein>
    <submittedName>
        <fullName evidence="2">Uncharacterized protein</fullName>
    </submittedName>
</protein>
<proteinExistence type="predicted"/>
<evidence type="ECO:0000313" key="2">
    <source>
        <dbReference type="EMBL" id="QHS93733.1"/>
    </source>
</evidence>
<accession>A0A6C0BR46</accession>
<reference evidence="2" key="1">
    <citation type="journal article" date="2020" name="Nature">
        <title>Giant virus diversity and host interactions through global metagenomics.</title>
        <authorList>
            <person name="Schulz F."/>
            <person name="Roux S."/>
            <person name="Paez-Espino D."/>
            <person name="Jungbluth S."/>
            <person name="Walsh D.A."/>
            <person name="Denef V.J."/>
            <person name="McMahon K.D."/>
            <person name="Konstantinidis K.T."/>
            <person name="Eloe-Fadrosh E.A."/>
            <person name="Kyrpides N.C."/>
            <person name="Woyke T."/>
        </authorList>
    </citation>
    <scope>NUCLEOTIDE SEQUENCE</scope>
    <source>
        <strain evidence="2">GVMAG-M-3300018080-19</strain>
    </source>
</reference>
<sequence length="291" mass="33900">MDRKEHESKLAEAHATAAQWQSQVLQLQREIKEVVVQQKQAALSMQEATLKMQDAAVQAENERIKHEQDQLYWDDKKSQLEIKIRTLGADPDEDVRVLQLSRKRKLAEIKHTLDVAGDMETKMLQEGDAESMPTRYIALRGVTETSSGATYKAIRELNKAVFYAIGENLARYVNDHGTSRRRLLRILERILDEDIQDNGTKTIRSNIAIFTLLCANIKRVHELPYATHVTLRDMYKYCQDYNAWVVRKELSERYRLIQQADLACLLGYQGYKIPRLPRYDHCDIRNYFQSK</sequence>
<feature type="coiled-coil region" evidence="1">
    <location>
        <begin position="3"/>
        <end position="37"/>
    </location>
</feature>
<organism evidence="2">
    <name type="scientific">viral metagenome</name>
    <dbReference type="NCBI Taxonomy" id="1070528"/>
    <lineage>
        <taxon>unclassified sequences</taxon>
        <taxon>metagenomes</taxon>
        <taxon>organismal metagenomes</taxon>
    </lineage>
</organism>